<dbReference type="InterPro" id="IPR000847">
    <property type="entry name" value="LysR_HTH_N"/>
</dbReference>
<dbReference type="EMBL" id="CP011117">
    <property type="protein sequence ID" value="AKA86021.1"/>
    <property type="molecule type" value="Genomic_DNA"/>
</dbReference>
<keyword evidence="2" id="KW-0805">Transcription regulation</keyword>
<dbReference type="Gene3D" id="1.10.10.10">
    <property type="entry name" value="Winged helix-like DNA-binding domain superfamily/Winged helix DNA-binding domain"/>
    <property type="match status" value="1"/>
</dbReference>
<dbReference type="Pfam" id="PF00126">
    <property type="entry name" value="HTH_1"/>
    <property type="match status" value="1"/>
</dbReference>
<evidence type="ECO:0000256" key="2">
    <source>
        <dbReference type="ARBA" id="ARBA00023015"/>
    </source>
</evidence>
<dbReference type="InterPro" id="IPR005119">
    <property type="entry name" value="LysR_subst-bd"/>
</dbReference>
<evidence type="ECO:0000256" key="1">
    <source>
        <dbReference type="ARBA" id="ARBA00009437"/>
    </source>
</evidence>
<dbReference type="SUPFAM" id="SSF53850">
    <property type="entry name" value="Periplasmic binding protein-like II"/>
    <property type="match status" value="1"/>
</dbReference>
<gene>
    <name evidence="6" type="ORF">VO64_5475</name>
</gene>
<dbReference type="Proteomes" id="UP000033099">
    <property type="component" value="Chromosome"/>
</dbReference>
<dbReference type="RefSeq" id="WP_046072099.1">
    <property type="nucleotide sequence ID" value="NZ_CP011117.2"/>
</dbReference>
<keyword evidence="4" id="KW-0804">Transcription</keyword>
<dbReference type="Pfam" id="PF03466">
    <property type="entry name" value="LysR_substrate"/>
    <property type="match status" value="1"/>
</dbReference>
<dbReference type="KEGG" id="pfb:VO64_5475"/>
<evidence type="ECO:0000313" key="7">
    <source>
        <dbReference type="Proteomes" id="UP000033099"/>
    </source>
</evidence>
<keyword evidence="3" id="KW-0238">DNA-binding</keyword>
<evidence type="ECO:0000256" key="3">
    <source>
        <dbReference type="ARBA" id="ARBA00023125"/>
    </source>
</evidence>
<dbReference type="InterPro" id="IPR036388">
    <property type="entry name" value="WH-like_DNA-bd_sf"/>
</dbReference>
<dbReference type="AlphaFoldDB" id="A0AAU8TYX1"/>
<dbReference type="InterPro" id="IPR036390">
    <property type="entry name" value="WH_DNA-bd_sf"/>
</dbReference>
<proteinExistence type="inferred from homology"/>
<name>A0AAU8TYX1_9PSED</name>
<organism evidence="6 7">
    <name type="scientific">Pseudomonas synxantha</name>
    <dbReference type="NCBI Taxonomy" id="47883"/>
    <lineage>
        <taxon>Bacteria</taxon>
        <taxon>Pseudomonadati</taxon>
        <taxon>Pseudomonadota</taxon>
        <taxon>Gammaproteobacteria</taxon>
        <taxon>Pseudomonadales</taxon>
        <taxon>Pseudomonadaceae</taxon>
        <taxon>Pseudomonas</taxon>
    </lineage>
</organism>
<dbReference type="SUPFAM" id="SSF46785">
    <property type="entry name" value="Winged helix' DNA-binding domain"/>
    <property type="match status" value="1"/>
</dbReference>
<dbReference type="PANTHER" id="PTHR30537:SF3">
    <property type="entry name" value="TRANSCRIPTIONAL REGULATORY PROTEIN"/>
    <property type="match status" value="1"/>
</dbReference>
<dbReference type="GO" id="GO:0043565">
    <property type="term" value="F:sequence-specific DNA binding"/>
    <property type="evidence" value="ECO:0007669"/>
    <property type="project" value="TreeGrafter"/>
</dbReference>
<dbReference type="Gene3D" id="3.40.190.290">
    <property type="match status" value="1"/>
</dbReference>
<dbReference type="GO" id="GO:0003700">
    <property type="term" value="F:DNA-binding transcription factor activity"/>
    <property type="evidence" value="ECO:0007669"/>
    <property type="project" value="InterPro"/>
</dbReference>
<feature type="domain" description="HTH lysR-type" evidence="5">
    <location>
        <begin position="2"/>
        <end position="59"/>
    </location>
</feature>
<comment type="similarity">
    <text evidence="1">Belongs to the LysR transcriptional regulatory family.</text>
</comment>
<evidence type="ECO:0000256" key="4">
    <source>
        <dbReference type="ARBA" id="ARBA00023163"/>
    </source>
</evidence>
<evidence type="ECO:0000259" key="5">
    <source>
        <dbReference type="PROSITE" id="PS50931"/>
    </source>
</evidence>
<dbReference type="InterPro" id="IPR058163">
    <property type="entry name" value="LysR-type_TF_proteobact-type"/>
</dbReference>
<accession>A0AAU8TYX1</accession>
<dbReference type="PANTHER" id="PTHR30537">
    <property type="entry name" value="HTH-TYPE TRANSCRIPTIONAL REGULATOR"/>
    <property type="match status" value="1"/>
</dbReference>
<reference evidence="6 7" key="1">
    <citation type="journal article" date="2015" name="Genome Announc.">
        <title>Complete Genome Sequence of Biocontrol Strain Pseudomonas fluorescens LBUM223.</title>
        <authorList>
            <person name="Roquigny R."/>
            <person name="Arseneault T."/>
            <person name="Gadkar V.J."/>
            <person name="Novinscak A."/>
            <person name="Joly D.L."/>
            <person name="Filion M."/>
        </authorList>
    </citation>
    <scope>NUCLEOTIDE SEQUENCE [LARGE SCALE GENOMIC DNA]</scope>
    <source>
        <strain evidence="6 7">LBUM223</strain>
    </source>
</reference>
<dbReference type="PROSITE" id="PS50931">
    <property type="entry name" value="HTH_LYSR"/>
    <property type="match status" value="1"/>
</dbReference>
<evidence type="ECO:0000313" key="6">
    <source>
        <dbReference type="EMBL" id="AKA86021.1"/>
    </source>
</evidence>
<dbReference type="GO" id="GO:0006351">
    <property type="term" value="P:DNA-templated transcription"/>
    <property type="evidence" value="ECO:0007669"/>
    <property type="project" value="TreeGrafter"/>
</dbReference>
<protein>
    <submittedName>
        <fullName evidence="6">Transcriptional regulator, LysR family</fullName>
    </submittedName>
</protein>
<sequence>MFDWENMRHLLAVAKAGTLSGAARELRVDHATVGRRIAALEAQLHTPLVERLPRSCRLTAAGVLIVEQALRMESAAFDITRQVKSRQVSLSGRVTLSASPVLATHFIAPRLGDFRQQYPQIQLSISAQAHQVSLSRGEADIAVRHLRPREPSNVARRVAKMDFDLYASRAYAHLCSPAQWAFIAYEKAFADMPQQQWLLQIAGERAVACELSDISGHLVAARSGVGVAGLPCFLADADPQLIRLEHDSAGFSRDIWLVTHRDMNRSALVRTVMDYFAQAFARDLALKPNPLLAKAD</sequence>